<sequence>RTPVKHRLIAATHYAEKDPLSADGGSAPKNNRRQCRITHEFTRHQLRQIVELQINNVESPVTRK</sequence>
<name>A0ABS8S194_DATST</name>
<protein>
    <submittedName>
        <fullName evidence="1">Uncharacterized protein</fullName>
    </submittedName>
</protein>
<evidence type="ECO:0000313" key="2">
    <source>
        <dbReference type="Proteomes" id="UP000823775"/>
    </source>
</evidence>
<proteinExistence type="predicted"/>
<comment type="caution">
    <text evidence="1">The sequence shown here is derived from an EMBL/GenBank/DDBJ whole genome shotgun (WGS) entry which is preliminary data.</text>
</comment>
<gene>
    <name evidence="1" type="ORF">HAX54_015158</name>
</gene>
<reference evidence="1 2" key="1">
    <citation type="journal article" date="2021" name="BMC Genomics">
        <title>Datura genome reveals duplications of psychoactive alkaloid biosynthetic genes and high mutation rate following tissue culture.</title>
        <authorList>
            <person name="Rajewski A."/>
            <person name="Carter-House D."/>
            <person name="Stajich J."/>
            <person name="Litt A."/>
        </authorList>
    </citation>
    <scope>NUCLEOTIDE SEQUENCE [LARGE SCALE GENOMIC DNA]</scope>
    <source>
        <strain evidence="1">AR-01</strain>
    </source>
</reference>
<accession>A0ABS8S194</accession>
<keyword evidence="2" id="KW-1185">Reference proteome</keyword>
<evidence type="ECO:0000313" key="1">
    <source>
        <dbReference type="EMBL" id="MCD7452141.1"/>
    </source>
</evidence>
<feature type="non-terminal residue" evidence="1">
    <location>
        <position position="1"/>
    </location>
</feature>
<organism evidence="1 2">
    <name type="scientific">Datura stramonium</name>
    <name type="common">Jimsonweed</name>
    <name type="synonym">Common thornapple</name>
    <dbReference type="NCBI Taxonomy" id="4076"/>
    <lineage>
        <taxon>Eukaryota</taxon>
        <taxon>Viridiplantae</taxon>
        <taxon>Streptophyta</taxon>
        <taxon>Embryophyta</taxon>
        <taxon>Tracheophyta</taxon>
        <taxon>Spermatophyta</taxon>
        <taxon>Magnoliopsida</taxon>
        <taxon>eudicotyledons</taxon>
        <taxon>Gunneridae</taxon>
        <taxon>Pentapetalae</taxon>
        <taxon>asterids</taxon>
        <taxon>lamiids</taxon>
        <taxon>Solanales</taxon>
        <taxon>Solanaceae</taxon>
        <taxon>Solanoideae</taxon>
        <taxon>Datureae</taxon>
        <taxon>Datura</taxon>
    </lineage>
</organism>
<dbReference type="Proteomes" id="UP000823775">
    <property type="component" value="Unassembled WGS sequence"/>
</dbReference>
<dbReference type="EMBL" id="JACEIK010000196">
    <property type="protein sequence ID" value="MCD7452141.1"/>
    <property type="molecule type" value="Genomic_DNA"/>
</dbReference>